<comment type="caution">
    <text evidence="1">The sequence shown here is derived from an EMBL/GenBank/DDBJ whole genome shotgun (WGS) entry which is preliminary data.</text>
</comment>
<reference evidence="2" key="1">
    <citation type="journal article" date="2019" name="Int. J. Syst. Evol. Microbiol.">
        <title>The Global Catalogue of Microorganisms (GCM) 10K type strain sequencing project: providing services to taxonomists for standard genome sequencing and annotation.</title>
        <authorList>
            <consortium name="The Broad Institute Genomics Platform"/>
            <consortium name="The Broad Institute Genome Sequencing Center for Infectious Disease"/>
            <person name="Wu L."/>
            <person name="Ma J."/>
        </authorList>
    </citation>
    <scope>NUCLEOTIDE SEQUENCE [LARGE SCALE GENOMIC DNA]</scope>
    <source>
        <strain evidence="2">CGMCC 1.12769</strain>
    </source>
</reference>
<keyword evidence="2" id="KW-1185">Reference proteome</keyword>
<accession>A0ABQ1YAC2</accession>
<dbReference type="EMBL" id="BMFT01000001">
    <property type="protein sequence ID" value="GGH17231.1"/>
    <property type="molecule type" value="Genomic_DNA"/>
</dbReference>
<evidence type="ECO:0000313" key="1">
    <source>
        <dbReference type="EMBL" id="GGH17231.1"/>
    </source>
</evidence>
<evidence type="ECO:0008006" key="3">
    <source>
        <dbReference type="Google" id="ProtNLM"/>
    </source>
</evidence>
<name>A0ABQ1YAC2_9BACL</name>
<evidence type="ECO:0000313" key="2">
    <source>
        <dbReference type="Proteomes" id="UP000659344"/>
    </source>
</evidence>
<proteinExistence type="predicted"/>
<dbReference type="RefSeq" id="WP_188536844.1">
    <property type="nucleotide sequence ID" value="NZ_BMFT01000001.1"/>
</dbReference>
<gene>
    <name evidence="1" type="ORF">GCM10008013_12440</name>
</gene>
<organism evidence="1 2">
    <name type="scientific">Paenibacillus segetis</name>
    <dbReference type="NCBI Taxonomy" id="1325360"/>
    <lineage>
        <taxon>Bacteria</taxon>
        <taxon>Bacillati</taxon>
        <taxon>Bacillota</taxon>
        <taxon>Bacilli</taxon>
        <taxon>Bacillales</taxon>
        <taxon>Paenibacillaceae</taxon>
        <taxon>Paenibacillus</taxon>
    </lineage>
</organism>
<protein>
    <recommendedName>
        <fullName evidence="3">HNH endonuclease</fullName>
    </recommendedName>
</protein>
<dbReference type="Proteomes" id="UP000659344">
    <property type="component" value="Unassembled WGS sequence"/>
</dbReference>
<sequence length="321" mass="37306">MQKVILQPSGNKDAREHYENTVQTPVPFLVLSEYVTAEDLELIHSLYPDGFVPTWGVTPGKNDVNVNKWERIQVGDVTLFSANGHVFGSGVVTHKLHNKELAAALWDYDKEGQTWEYVYFLDEINAHQIPYSQFNQIVGYADNYIIQGFSVLNEERSDRILTALDLKSEVYLPEITEEEYKEEILQFNIDDDLDVQHSGKRRKEQSFLRRQLFQNKRVGVCGICGKQYPVDLLVAAHIKKRSKCSNEERLDHKNIIMPMCKFGCDDLYEKAYIVVRDGKVVRNTKKTFTPDLLDKVNQVEGIECSFWNDSTKHYFEWHFQQ</sequence>